<dbReference type="OrthoDB" id="20368at2759"/>
<comment type="similarity">
    <text evidence="1">Belongs to the beclin family.</text>
</comment>
<evidence type="ECO:0000313" key="6">
    <source>
        <dbReference type="EMBL" id="GAX74262.1"/>
    </source>
</evidence>
<feature type="domain" description="Atg6/beclin coiled-coil" evidence="5">
    <location>
        <begin position="119"/>
        <end position="247"/>
    </location>
</feature>
<evidence type="ECO:0000256" key="2">
    <source>
        <dbReference type="ARBA" id="ARBA00023054"/>
    </source>
</evidence>
<gene>
    <name evidence="6" type="ORF">CEUSTIGMA_g1711.t1</name>
</gene>
<dbReference type="InterPro" id="IPR007243">
    <property type="entry name" value="Atg6/Beclin"/>
</dbReference>
<proteinExistence type="inferred from homology"/>
<feature type="domain" description="Atg6 BARA" evidence="4">
    <location>
        <begin position="250"/>
        <end position="421"/>
    </location>
</feature>
<evidence type="ECO:0000313" key="7">
    <source>
        <dbReference type="Proteomes" id="UP000232323"/>
    </source>
</evidence>
<dbReference type="GO" id="GO:0045324">
    <property type="term" value="P:late endosome to vacuole transport"/>
    <property type="evidence" value="ECO:0007669"/>
    <property type="project" value="TreeGrafter"/>
</dbReference>
<dbReference type="STRING" id="1157962.A0A250WUE3"/>
<dbReference type="Proteomes" id="UP000232323">
    <property type="component" value="Unassembled WGS sequence"/>
</dbReference>
<evidence type="ECO:0000256" key="1">
    <source>
        <dbReference type="ARBA" id="ARBA00005965"/>
    </source>
</evidence>
<dbReference type="InterPro" id="IPR038274">
    <property type="entry name" value="Atg6/Beclin_C_sf"/>
</dbReference>
<evidence type="ECO:0000256" key="3">
    <source>
        <dbReference type="SAM" id="Coils"/>
    </source>
</evidence>
<sequence length="443" mass="49794">MDVPVFFCQLCKCRLNLTESTSSVSTSYVGNNRILDESFIVLDDKRPGATGPKGMEESFVVLNSASMLRQPAHPGAATSNQHCVQTQQSEGAAVGLDAKLQALSQLFDIASLQTQVDHPLCLDCEVQLKDEIEAQILEAEREVSAYAAAVAKLQSEQKMALPEDVFSAQMQQLKQEEEREKQRAAELTAQLEQVQKELQACQAAEAELDALEERYWHDYNAYQLQLSFHVEEKDALLTKIDRATQRLHVLKNTNVYNDAFKIWHDGPFGTISGFRLGRTSEVQVEWDEINAAWGQAVLLLHTMSQACGFTFSCRLLPMGSHPRVADKHSTYDLFGPVNKLWSHKYDRAMMCYLTCLREFGQAAVTEDTAGGRTEPFKFPFPIDADKVNNYTIKLTLNSDAKWTKALKFMLANLKVALQWMVKFKMHSAAAPQLRQLTHEGPSH</sequence>
<evidence type="ECO:0000259" key="5">
    <source>
        <dbReference type="Pfam" id="PF17675"/>
    </source>
</evidence>
<evidence type="ECO:0008006" key="8">
    <source>
        <dbReference type="Google" id="ProtNLM"/>
    </source>
</evidence>
<comment type="caution">
    <text evidence="6">The sequence shown here is derived from an EMBL/GenBank/DDBJ whole genome shotgun (WGS) entry which is preliminary data.</text>
</comment>
<protein>
    <recommendedName>
        <fullName evidence="8">Atg6 BARA domain-containing protein</fullName>
    </recommendedName>
</protein>
<keyword evidence="2 3" id="KW-0175">Coiled coil</keyword>
<dbReference type="Gene3D" id="1.10.418.40">
    <property type="entry name" value="Autophagy protein 6/Beclin 1"/>
    <property type="match status" value="1"/>
</dbReference>
<dbReference type="EMBL" id="BEGY01000006">
    <property type="protein sequence ID" value="GAX74262.1"/>
    <property type="molecule type" value="Genomic_DNA"/>
</dbReference>
<dbReference type="GO" id="GO:0043548">
    <property type="term" value="F:phosphatidylinositol 3-kinase binding"/>
    <property type="evidence" value="ECO:0007669"/>
    <property type="project" value="TreeGrafter"/>
</dbReference>
<dbReference type="InterPro" id="IPR041691">
    <property type="entry name" value="Atg6/beclin_CC"/>
</dbReference>
<feature type="coiled-coil region" evidence="3">
    <location>
        <begin position="122"/>
        <end position="253"/>
    </location>
</feature>
<accession>A0A250WUE3</accession>
<dbReference type="InterPro" id="IPR040455">
    <property type="entry name" value="Atg6_BARA"/>
</dbReference>
<dbReference type="FunFam" id="1.10.418.40:FF:000002">
    <property type="entry name" value="Beclin 1 protein"/>
    <property type="match status" value="1"/>
</dbReference>
<keyword evidence="7" id="KW-1185">Reference proteome</keyword>
<dbReference type="PANTHER" id="PTHR12768">
    <property type="entry name" value="BECLIN 1"/>
    <property type="match status" value="1"/>
</dbReference>
<dbReference type="AlphaFoldDB" id="A0A250WUE3"/>
<dbReference type="GO" id="GO:0034272">
    <property type="term" value="C:phosphatidylinositol 3-kinase complex, class III, type II"/>
    <property type="evidence" value="ECO:0007669"/>
    <property type="project" value="TreeGrafter"/>
</dbReference>
<dbReference type="GO" id="GO:0000045">
    <property type="term" value="P:autophagosome assembly"/>
    <property type="evidence" value="ECO:0007669"/>
    <property type="project" value="TreeGrafter"/>
</dbReference>
<dbReference type="Pfam" id="PF04111">
    <property type="entry name" value="APG6"/>
    <property type="match status" value="1"/>
</dbReference>
<dbReference type="PANTHER" id="PTHR12768:SF4">
    <property type="entry name" value="BECLIN-1"/>
    <property type="match status" value="1"/>
</dbReference>
<reference evidence="6 7" key="1">
    <citation type="submission" date="2017-08" db="EMBL/GenBank/DDBJ databases">
        <title>Acidophilic green algal genome provides insights into adaptation to an acidic environment.</title>
        <authorList>
            <person name="Hirooka S."/>
            <person name="Hirose Y."/>
            <person name="Kanesaki Y."/>
            <person name="Higuchi S."/>
            <person name="Fujiwara T."/>
            <person name="Onuma R."/>
            <person name="Era A."/>
            <person name="Ohbayashi R."/>
            <person name="Uzuka A."/>
            <person name="Nozaki H."/>
            <person name="Yoshikawa H."/>
            <person name="Miyagishima S.Y."/>
        </authorList>
    </citation>
    <scope>NUCLEOTIDE SEQUENCE [LARGE SCALE GENOMIC DNA]</scope>
    <source>
        <strain evidence="6 7">NIES-2499</strain>
    </source>
</reference>
<organism evidence="6 7">
    <name type="scientific">Chlamydomonas eustigma</name>
    <dbReference type="NCBI Taxonomy" id="1157962"/>
    <lineage>
        <taxon>Eukaryota</taxon>
        <taxon>Viridiplantae</taxon>
        <taxon>Chlorophyta</taxon>
        <taxon>core chlorophytes</taxon>
        <taxon>Chlorophyceae</taxon>
        <taxon>CS clade</taxon>
        <taxon>Chlamydomonadales</taxon>
        <taxon>Chlamydomonadaceae</taxon>
        <taxon>Chlamydomonas</taxon>
    </lineage>
</organism>
<dbReference type="GO" id="GO:0000423">
    <property type="term" value="P:mitophagy"/>
    <property type="evidence" value="ECO:0007669"/>
    <property type="project" value="TreeGrafter"/>
</dbReference>
<name>A0A250WUE3_9CHLO</name>
<dbReference type="Pfam" id="PF17675">
    <property type="entry name" value="APG6_N"/>
    <property type="match status" value="1"/>
</dbReference>
<dbReference type="GO" id="GO:0000407">
    <property type="term" value="C:phagophore assembly site"/>
    <property type="evidence" value="ECO:0007669"/>
    <property type="project" value="TreeGrafter"/>
</dbReference>
<dbReference type="GO" id="GO:0030674">
    <property type="term" value="F:protein-macromolecule adaptor activity"/>
    <property type="evidence" value="ECO:0007669"/>
    <property type="project" value="TreeGrafter"/>
</dbReference>
<dbReference type="GO" id="GO:0034271">
    <property type="term" value="C:phosphatidylinositol 3-kinase complex, class III, type I"/>
    <property type="evidence" value="ECO:0007669"/>
    <property type="project" value="TreeGrafter"/>
</dbReference>
<evidence type="ECO:0000259" key="4">
    <source>
        <dbReference type="Pfam" id="PF04111"/>
    </source>
</evidence>
<dbReference type="GO" id="GO:0006995">
    <property type="term" value="P:cellular response to nitrogen starvation"/>
    <property type="evidence" value="ECO:0007669"/>
    <property type="project" value="TreeGrafter"/>
</dbReference>